<dbReference type="AlphaFoldDB" id="A0A6L6XS80"/>
<keyword evidence="3" id="KW-0472">Membrane</keyword>
<feature type="domain" description="EamA" evidence="4">
    <location>
        <begin position="179"/>
        <end position="310"/>
    </location>
</feature>
<evidence type="ECO:0000313" key="6">
    <source>
        <dbReference type="Proteomes" id="UP000473525"/>
    </source>
</evidence>
<dbReference type="GO" id="GO:0016020">
    <property type="term" value="C:membrane"/>
    <property type="evidence" value="ECO:0007669"/>
    <property type="project" value="InterPro"/>
</dbReference>
<feature type="transmembrane region" description="Helical" evidence="3">
    <location>
        <begin position="241"/>
        <end position="262"/>
    </location>
</feature>
<organism evidence="5 6">
    <name type="scientific">Nocardioides agri</name>
    <dbReference type="NCBI Taxonomy" id="2682843"/>
    <lineage>
        <taxon>Bacteria</taxon>
        <taxon>Bacillati</taxon>
        <taxon>Actinomycetota</taxon>
        <taxon>Actinomycetes</taxon>
        <taxon>Propionibacteriales</taxon>
        <taxon>Nocardioidaceae</taxon>
        <taxon>Nocardioides</taxon>
    </lineage>
</organism>
<reference evidence="5 6" key="1">
    <citation type="submission" date="2019-12" db="EMBL/GenBank/DDBJ databases">
        <authorList>
            <person name="Huq M.A."/>
        </authorList>
    </citation>
    <scope>NUCLEOTIDE SEQUENCE [LARGE SCALE GENOMIC DNA]</scope>
    <source>
        <strain evidence="5 6">MAH-18</strain>
    </source>
</reference>
<evidence type="ECO:0000256" key="2">
    <source>
        <dbReference type="SAM" id="MobiDB-lite"/>
    </source>
</evidence>
<feature type="transmembrane region" description="Helical" evidence="3">
    <location>
        <begin position="177"/>
        <end position="196"/>
    </location>
</feature>
<feature type="transmembrane region" description="Helical" evidence="3">
    <location>
        <begin position="150"/>
        <end position="171"/>
    </location>
</feature>
<sequence length="326" mass="33788">MLGVGGGTYDRRVTSTSTTTPVDEPATTTPAWAPVAAVGVTLVFWASAFVAIRHLGHDFSPGALSLGRLLVGALVLGVAALVTAGVPHPTPRQWLSIVTIGVLWFGVYNVALNAGERRVDAGTAAMLIQISPVLIALLAAVFLNERFTVYLGLGLALAFSGVGLISLSTSGGSNHDVVGVLLCLVSALVYSISVILQKPLVARLPAIHVTWLACTIGAVVCLPFVGQLVDQAQDAPVSSSLWLVYLGVFPTALAFTTYAYALRHMSATSLGVTTYLVPPITIVMGVVLLDEAPPAMAYVGGALALVGVAVARRKPRTVAERMSPPA</sequence>
<dbReference type="Pfam" id="PF00892">
    <property type="entry name" value="EamA"/>
    <property type="match status" value="2"/>
</dbReference>
<gene>
    <name evidence="5" type="ORF">GON03_09135</name>
</gene>
<comment type="caution">
    <text evidence="5">The sequence shown here is derived from an EMBL/GenBank/DDBJ whole genome shotgun (WGS) entry which is preliminary data.</text>
</comment>
<dbReference type="Gene3D" id="1.10.3730.20">
    <property type="match status" value="2"/>
</dbReference>
<feature type="transmembrane region" description="Helical" evidence="3">
    <location>
        <begin position="269"/>
        <end position="289"/>
    </location>
</feature>
<feature type="region of interest" description="Disordered" evidence="2">
    <location>
        <begin position="1"/>
        <end position="26"/>
    </location>
</feature>
<protein>
    <submittedName>
        <fullName evidence="5">EamA family transporter</fullName>
    </submittedName>
</protein>
<evidence type="ECO:0000256" key="3">
    <source>
        <dbReference type="SAM" id="Phobius"/>
    </source>
</evidence>
<evidence type="ECO:0000259" key="4">
    <source>
        <dbReference type="Pfam" id="PF00892"/>
    </source>
</evidence>
<feature type="transmembrane region" description="Helical" evidence="3">
    <location>
        <begin position="208"/>
        <end position="229"/>
    </location>
</feature>
<keyword evidence="6" id="KW-1185">Reference proteome</keyword>
<keyword evidence="3" id="KW-1133">Transmembrane helix</keyword>
<feature type="transmembrane region" description="Helical" evidence="3">
    <location>
        <begin position="295"/>
        <end position="312"/>
    </location>
</feature>
<dbReference type="InterPro" id="IPR052756">
    <property type="entry name" value="Alkyne_AA_exporter"/>
</dbReference>
<comment type="similarity">
    <text evidence="1">Belongs to the EamA transporter family.</text>
</comment>
<name>A0A6L6XS80_9ACTN</name>
<keyword evidence="3" id="KW-0812">Transmembrane</keyword>
<dbReference type="PANTHER" id="PTHR12715:SF4">
    <property type="entry name" value="EAMA DOMAIN-CONTAINING PROTEIN"/>
    <property type="match status" value="1"/>
</dbReference>
<feature type="domain" description="EamA" evidence="4">
    <location>
        <begin position="41"/>
        <end position="166"/>
    </location>
</feature>
<feature type="compositionally biased region" description="Low complexity" evidence="2">
    <location>
        <begin position="14"/>
        <end position="26"/>
    </location>
</feature>
<dbReference type="InterPro" id="IPR037185">
    <property type="entry name" value="EmrE-like"/>
</dbReference>
<feature type="transmembrane region" description="Helical" evidence="3">
    <location>
        <begin position="64"/>
        <end position="82"/>
    </location>
</feature>
<feature type="transmembrane region" description="Helical" evidence="3">
    <location>
        <begin position="124"/>
        <end position="143"/>
    </location>
</feature>
<evidence type="ECO:0000256" key="1">
    <source>
        <dbReference type="ARBA" id="ARBA00007362"/>
    </source>
</evidence>
<dbReference type="SUPFAM" id="SSF103481">
    <property type="entry name" value="Multidrug resistance efflux transporter EmrE"/>
    <property type="match status" value="2"/>
</dbReference>
<feature type="transmembrane region" description="Helical" evidence="3">
    <location>
        <begin position="31"/>
        <end position="52"/>
    </location>
</feature>
<dbReference type="EMBL" id="WSEK01000004">
    <property type="protein sequence ID" value="MVQ49346.1"/>
    <property type="molecule type" value="Genomic_DNA"/>
</dbReference>
<dbReference type="InterPro" id="IPR000620">
    <property type="entry name" value="EamA_dom"/>
</dbReference>
<proteinExistence type="inferred from homology"/>
<accession>A0A6L6XS80</accession>
<evidence type="ECO:0000313" key="5">
    <source>
        <dbReference type="EMBL" id="MVQ49346.1"/>
    </source>
</evidence>
<dbReference type="Proteomes" id="UP000473525">
    <property type="component" value="Unassembled WGS sequence"/>
</dbReference>
<dbReference type="PANTHER" id="PTHR12715">
    <property type="entry name" value="TRANSPORTER, DRUG/METABOLITE EXPORTER FAMILY"/>
    <property type="match status" value="1"/>
</dbReference>